<accession>A0ABQ0BDP3</accession>
<evidence type="ECO:0000313" key="2">
    <source>
        <dbReference type="Proteomes" id="UP001600943"/>
    </source>
</evidence>
<keyword evidence="2" id="KW-1185">Reference proteome</keyword>
<evidence type="ECO:0000313" key="1">
    <source>
        <dbReference type="EMBL" id="GAA6409586.1"/>
    </source>
</evidence>
<name>A0ABQ0BDP3_9FIRM</name>
<dbReference type="RefSeq" id="WP_302418499.1">
    <property type="nucleotide sequence ID" value="NZ_BAABYW010000001.1"/>
</dbReference>
<proteinExistence type="predicted"/>
<dbReference type="Proteomes" id="UP001600943">
    <property type="component" value="Unassembled WGS sequence"/>
</dbReference>
<reference evidence="1 2" key="1">
    <citation type="submission" date="2024-04" db="EMBL/GenBank/DDBJ databases">
        <title>Defined microbial consortia suppress multidrug-resistant proinflammatory Enterobacteriaceae via ecological control.</title>
        <authorList>
            <person name="Furuichi M."/>
            <person name="Kawaguchi T."/>
            <person name="Pust M."/>
            <person name="Yasuma K."/>
            <person name="Plichta D."/>
            <person name="Hasegawa N."/>
            <person name="Ohya T."/>
            <person name="Bhattarai S."/>
            <person name="Sasajima S."/>
            <person name="Aoto Y."/>
            <person name="Tuganbaev T."/>
            <person name="Yaginuma M."/>
            <person name="Ueda M."/>
            <person name="Okahashi N."/>
            <person name="Amafuji K."/>
            <person name="Kiridooshi Y."/>
            <person name="Sugita K."/>
            <person name="Strazar M."/>
            <person name="Skelly A."/>
            <person name="Suda W."/>
            <person name="Hattori M."/>
            <person name="Nakamoto N."/>
            <person name="Caballero S."/>
            <person name="Norman J."/>
            <person name="Olle B."/>
            <person name="Tanoue T."/>
            <person name="Arita M."/>
            <person name="Bucci V."/>
            <person name="Atarashi K."/>
            <person name="Xavier R."/>
            <person name="Honda K."/>
        </authorList>
    </citation>
    <scope>NUCLEOTIDE SEQUENCE [LARGE SCALE GENOMIC DNA]</scope>
    <source>
        <strain evidence="2">k04-0078-D8-1</strain>
    </source>
</reference>
<comment type="caution">
    <text evidence="1">The sequence shown here is derived from an EMBL/GenBank/DDBJ whole genome shotgun (WGS) entry which is preliminary data.</text>
</comment>
<gene>
    <name evidence="1" type="ORF">K040078D81_37030</name>
</gene>
<protein>
    <submittedName>
        <fullName evidence="1">Uncharacterized protein</fullName>
    </submittedName>
</protein>
<dbReference type="EMBL" id="BAABYW010000001">
    <property type="protein sequence ID" value="GAA6409586.1"/>
    <property type="molecule type" value="Genomic_DNA"/>
</dbReference>
<organism evidence="1 2">
    <name type="scientific">Blautia hominis</name>
    <dbReference type="NCBI Taxonomy" id="2025493"/>
    <lineage>
        <taxon>Bacteria</taxon>
        <taxon>Bacillati</taxon>
        <taxon>Bacillota</taxon>
        <taxon>Clostridia</taxon>
        <taxon>Lachnospirales</taxon>
        <taxon>Lachnospiraceae</taxon>
        <taxon>Blautia</taxon>
    </lineage>
</organism>
<sequence length="113" mass="12988">MGERRKVRHPHAVNNSINAISGAYTGPLIDGLYTEGQRAESMKDLYQALETLYELDCVEEAMRLIRGLFAITGVEYPYPIAVLDSLKPARELFVSEFLCDFYEIIEEKRLEER</sequence>